<evidence type="ECO:0000313" key="4">
    <source>
        <dbReference type="Proteomes" id="UP000596742"/>
    </source>
</evidence>
<reference evidence="3" key="1">
    <citation type="submission" date="2018-11" db="EMBL/GenBank/DDBJ databases">
        <authorList>
            <person name="Alioto T."/>
            <person name="Alioto T."/>
        </authorList>
    </citation>
    <scope>NUCLEOTIDE SEQUENCE</scope>
</reference>
<feature type="chain" id="PRO_5032337548" evidence="2">
    <location>
        <begin position="18"/>
        <end position="539"/>
    </location>
</feature>
<feature type="compositionally biased region" description="Basic and acidic residues" evidence="1">
    <location>
        <begin position="245"/>
        <end position="255"/>
    </location>
</feature>
<organism evidence="3 4">
    <name type="scientific">Mytilus galloprovincialis</name>
    <name type="common">Mediterranean mussel</name>
    <dbReference type="NCBI Taxonomy" id="29158"/>
    <lineage>
        <taxon>Eukaryota</taxon>
        <taxon>Metazoa</taxon>
        <taxon>Spiralia</taxon>
        <taxon>Lophotrochozoa</taxon>
        <taxon>Mollusca</taxon>
        <taxon>Bivalvia</taxon>
        <taxon>Autobranchia</taxon>
        <taxon>Pteriomorphia</taxon>
        <taxon>Mytilida</taxon>
        <taxon>Mytiloidea</taxon>
        <taxon>Mytilidae</taxon>
        <taxon>Mytilinae</taxon>
        <taxon>Mytilus</taxon>
    </lineage>
</organism>
<feature type="region of interest" description="Disordered" evidence="1">
    <location>
        <begin position="232"/>
        <end position="259"/>
    </location>
</feature>
<sequence length="539" mass="62600">MNLSPVIISALVQFCLGLGWYDGSGYHIFTTKYLKKHIPRTYHSSNSPLWKKHFFWRRRRMAETGSNYKRSDVFLFNRIPARKRFFQFSPYFPSHSEKLRTKTNSDVRKDKSRVRFNDLKFYSNDYASNAFVRRNFIRPPYYLFHLKSPLMYLTHLNDVGHMHSGTSENQQTNVNKARELSRKPFVEDSFGLLSSRVSTSLDKNYDSADHMLVLENSNKNIVDTVADFGGKHHSQIHNPVSKPSTKQDKFEDRPNKVPQQQFQTSRSVFENLNEITNDRILRPYLKSTDIQQLEVPGFGYFDQSKSDNSNKNAETSLYSNTGFIKGHKNDKNVENYVSNNNNGFLGKNDNPIDTFVLENQDVYFENEHSKNAGVLKMDMYDGYDKDYPQEPTIETYLPSSNSGYFKMDTGFETFPEEHQRPTSFSDNDNLLKPSLKENPGTLTESSFGELKDYPYFPITFHSSNLAKPTAQYKNQHSEHMLNSFGDIDKEQKLPRKNDESFLKSLYNNTNSVSRSNKLGFRSSIPTDRTLFNPSNIHFL</sequence>
<comment type="caution">
    <text evidence="3">The sequence shown here is derived from an EMBL/GenBank/DDBJ whole genome shotgun (WGS) entry which is preliminary data.</text>
</comment>
<dbReference type="EMBL" id="UYJE01008581">
    <property type="protein sequence ID" value="VDI65013.1"/>
    <property type="molecule type" value="Genomic_DNA"/>
</dbReference>
<dbReference type="OrthoDB" id="6111822at2759"/>
<keyword evidence="2" id="KW-0732">Signal</keyword>
<keyword evidence="4" id="KW-1185">Reference proteome</keyword>
<name>A0A8B6GKW6_MYTGA</name>
<gene>
    <name evidence="3" type="ORF">MGAL_10B042447</name>
</gene>
<feature type="signal peptide" evidence="2">
    <location>
        <begin position="1"/>
        <end position="17"/>
    </location>
</feature>
<accession>A0A8B6GKW6</accession>
<dbReference type="AlphaFoldDB" id="A0A8B6GKW6"/>
<proteinExistence type="predicted"/>
<evidence type="ECO:0000256" key="1">
    <source>
        <dbReference type="SAM" id="MobiDB-lite"/>
    </source>
</evidence>
<protein>
    <submittedName>
        <fullName evidence="3">Uncharacterized protein</fullName>
    </submittedName>
</protein>
<evidence type="ECO:0000313" key="3">
    <source>
        <dbReference type="EMBL" id="VDI65013.1"/>
    </source>
</evidence>
<dbReference type="Proteomes" id="UP000596742">
    <property type="component" value="Unassembled WGS sequence"/>
</dbReference>
<feature type="region of interest" description="Disordered" evidence="1">
    <location>
        <begin position="415"/>
        <end position="443"/>
    </location>
</feature>
<evidence type="ECO:0000256" key="2">
    <source>
        <dbReference type="SAM" id="SignalP"/>
    </source>
</evidence>